<keyword evidence="3" id="KW-1185">Reference proteome</keyword>
<evidence type="ECO:0000313" key="2">
    <source>
        <dbReference type="EMBL" id="KAE8714019.1"/>
    </source>
</evidence>
<organism evidence="2 3">
    <name type="scientific">Hibiscus syriacus</name>
    <name type="common">Rose of Sharon</name>
    <dbReference type="NCBI Taxonomy" id="106335"/>
    <lineage>
        <taxon>Eukaryota</taxon>
        <taxon>Viridiplantae</taxon>
        <taxon>Streptophyta</taxon>
        <taxon>Embryophyta</taxon>
        <taxon>Tracheophyta</taxon>
        <taxon>Spermatophyta</taxon>
        <taxon>Magnoliopsida</taxon>
        <taxon>eudicotyledons</taxon>
        <taxon>Gunneridae</taxon>
        <taxon>Pentapetalae</taxon>
        <taxon>rosids</taxon>
        <taxon>malvids</taxon>
        <taxon>Malvales</taxon>
        <taxon>Malvaceae</taxon>
        <taxon>Malvoideae</taxon>
        <taxon>Hibiscus</taxon>
    </lineage>
</organism>
<sequence>MLSTSHPLVERRPPSGGLSTAPEIAPAATHTHLEASSRQPEAESVLKTIKEPLDRSRSKPRRFTFSSLFHRFTFKMIISVWSDRVPYCWPHRGFYSSVLAVWVSKFLGSWWVVAEYPEIVQSRGSRPDTCVGHGNEVILRETLYDAVIKMDHTFLGPRGGILLPGKQLKDLVLTWSFVADNAIRSLMYDSECGDQGLVQLLFIRISHPTNLTSHDLRPQGECQTGMSDKARSLNVSTPLVLLSELPAISMLVISSLLSGLQHLFQWMVWIRMSTCYVMMRRYFVLTIVQSGAFMPRLCFASRVEHEIRVDKTSGKCLGENLSCMVHERKEDKKADSDLEMIDSMDTVPLVCSLLDEINSNRWCKKTQRREHR</sequence>
<dbReference type="PANTHER" id="PTHR35505:SF1">
    <property type="entry name" value="SNF2 DOMAIN PROTEIN"/>
    <property type="match status" value="1"/>
</dbReference>
<dbReference type="EMBL" id="VEPZ02000873">
    <property type="protein sequence ID" value="KAE8714019.1"/>
    <property type="molecule type" value="Genomic_DNA"/>
</dbReference>
<evidence type="ECO:0000256" key="1">
    <source>
        <dbReference type="SAM" id="MobiDB-lite"/>
    </source>
</evidence>
<proteinExistence type="predicted"/>
<accession>A0A6A3BGY4</accession>
<name>A0A6A3BGY4_HIBSY</name>
<feature type="region of interest" description="Disordered" evidence="1">
    <location>
        <begin position="1"/>
        <end position="22"/>
    </location>
</feature>
<protein>
    <submittedName>
        <fullName evidence="2">N-MYC downregulated-like 2 isoform 1</fullName>
    </submittedName>
</protein>
<reference evidence="2" key="1">
    <citation type="submission" date="2019-09" db="EMBL/GenBank/DDBJ databases">
        <title>Draft genome information of white flower Hibiscus syriacus.</title>
        <authorList>
            <person name="Kim Y.-M."/>
        </authorList>
    </citation>
    <scope>NUCLEOTIDE SEQUENCE [LARGE SCALE GENOMIC DNA]</scope>
    <source>
        <strain evidence="2">YM2019G1</strain>
    </source>
</reference>
<dbReference type="PANTHER" id="PTHR35505">
    <property type="entry name" value="OS01G0600300 PROTEIN"/>
    <property type="match status" value="1"/>
</dbReference>
<dbReference type="AlphaFoldDB" id="A0A6A3BGY4"/>
<comment type="caution">
    <text evidence="2">The sequence shown here is derived from an EMBL/GenBank/DDBJ whole genome shotgun (WGS) entry which is preliminary data.</text>
</comment>
<dbReference type="Proteomes" id="UP000436088">
    <property type="component" value="Unassembled WGS sequence"/>
</dbReference>
<gene>
    <name evidence="2" type="ORF">F3Y22_tig00110201pilonHSYRG00049</name>
</gene>
<evidence type="ECO:0000313" key="3">
    <source>
        <dbReference type="Proteomes" id="UP000436088"/>
    </source>
</evidence>